<dbReference type="SUPFAM" id="SSF53383">
    <property type="entry name" value="PLP-dependent transferases"/>
    <property type="match status" value="1"/>
</dbReference>
<name>A0A1D9G8B2_MOOP1</name>
<accession>A0A1D9G8B2</accession>
<keyword evidence="6" id="KW-0032">Aminotransferase</keyword>
<dbReference type="CDD" id="cd00616">
    <property type="entry name" value="AHBA_syn"/>
    <property type="match status" value="1"/>
</dbReference>
<sequence>MNTIPPLDLKRQYQVIGEQVSAAVGDVLSSGRYIGGPVVEHFEQQFAAYTGTLECIGCNSGTDALYLALRALDIGPGDEVITTPFTFIATAEVIAEVGATPVFVDINAETFNIDLNQIEKAITHNTRAIIPVHLFGQPVHMTAVMDIAKTHCLAVIEDCAQGTGAEWVGKKVGSIGHIGCFSFYPTKNLGTCGDGGAVTTNDKTIAASIRMLRDHGRSSGYYHQVNGINSRLDALQAAILNVKLPYLEGWNNARRQVATRYHQLLEPLPEIIRPRETPGGNSVWNQYTIRLTQDSSNSNYRDEVRQKLKQAGISSMVYYPLPLHLQPVYKDLGYQIGQFPVAEQVCNQVLSLPMFPELTVEEQQQVVYGLKEILLNRD</sequence>
<dbReference type="Gene3D" id="3.90.1150.10">
    <property type="entry name" value="Aspartate Aminotransferase, domain 1"/>
    <property type="match status" value="1"/>
</dbReference>
<protein>
    <submittedName>
        <fullName evidence="6">DegT/DnrJ/EryC1/StrS family aminotransferase</fullName>
    </submittedName>
</protein>
<dbReference type="AlphaFoldDB" id="A0A1D9G8B2"/>
<dbReference type="InterPro" id="IPR015421">
    <property type="entry name" value="PyrdxlP-dep_Trfase_major"/>
</dbReference>
<proteinExistence type="inferred from homology"/>
<dbReference type="InterPro" id="IPR015424">
    <property type="entry name" value="PyrdxlP-dep_Trfase"/>
</dbReference>
<feature type="active site" description="Proton acceptor" evidence="3">
    <location>
        <position position="187"/>
    </location>
</feature>
<keyword evidence="1 4" id="KW-0663">Pyridoxal phosphate</keyword>
<dbReference type="InterPro" id="IPR015422">
    <property type="entry name" value="PyrdxlP-dep_Trfase_small"/>
</dbReference>
<dbReference type="PANTHER" id="PTHR30244:SF36">
    <property type="entry name" value="3-OXO-GLUCOSE-6-PHOSPHATE:GLUTAMATE AMINOTRANSFERASE"/>
    <property type="match status" value="1"/>
</dbReference>
<reference evidence="7" key="1">
    <citation type="submission" date="2016-10" db="EMBL/GenBank/DDBJ databases">
        <title>Comparative genomics uncovers the prolific and rare metabolic potential of the cyanobacterial genus Moorea.</title>
        <authorList>
            <person name="Leao T."/>
            <person name="Castelao G."/>
            <person name="Korobeynikov A."/>
            <person name="Monroe E.A."/>
            <person name="Podell S."/>
            <person name="Glukhov E."/>
            <person name="Allen E."/>
            <person name="Gerwick W.H."/>
            <person name="Gerwick L."/>
        </authorList>
    </citation>
    <scope>NUCLEOTIDE SEQUENCE [LARGE SCALE GENOMIC DNA]</scope>
    <source>
        <strain evidence="7">JHB</strain>
    </source>
</reference>
<dbReference type="InterPro" id="IPR000653">
    <property type="entry name" value="DegT/StrS_aminotransferase"/>
</dbReference>
<evidence type="ECO:0000256" key="4">
    <source>
        <dbReference type="PIRSR" id="PIRSR000390-2"/>
    </source>
</evidence>
<evidence type="ECO:0000256" key="2">
    <source>
        <dbReference type="ARBA" id="ARBA00037999"/>
    </source>
</evidence>
<dbReference type="Proteomes" id="UP000176944">
    <property type="component" value="Chromosome"/>
</dbReference>
<dbReference type="FunFam" id="3.40.640.10:FF:000089">
    <property type="entry name" value="Aminotransferase, DegT/DnrJ/EryC1/StrS family"/>
    <property type="match status" value="1"/>
</dbReference>
<feature type="modified residue" description="N6-(pyridoxal phosphate)lysine" evidence="4">
    <location>
        <position position="187"/>
    </location>
</feature>
<evidence type="ECO:0000256" key="1">
    <source>
        <dbReference type="ARBA" id="ARBA00022898"/>
    </source>
</evidence>
<evidence type="ECO:0000313" key="7">
    <source>
        <dbReference type="Proteomes" id="UP000176944"/>
    </source>
</evidence>
<dbReference type="GO" id="GO:0030170">
    <property type="term" value="F:pyridoxal phosphate binding"/>
    <property type="evidence" value="ECO:0007669"/>
    <property type="project" value="TreeGrafter"/>
</dbReference>
<evidence type="ECO:0000313" key="6">
    <source>
        <dbReference type="EMBL" id="AOY83877.1"/>
    </source>
</evidence>
<evidence type="ECO:0000256" key="5">
    <source>
        <dbReference type="RuleBase" id="RU004508"/>
    </source>
</evidence>
<dbReference type="EMBL" id="CP017708">
    <property type="protein sequence ID" value="AOY83877.1"/>
    <property type="molecule type" value="Genomic_DNA"/>
</dbReference>
<organism evidence="6 7">
    <name type="scientific">Moorena producens (strain JHB)</name>
    <dbReference type="NCBI Taxonomy" id="1454205"/>
    <lineage>
        <taxon>Bacteria</taxon>
        <taxon>Bacillati</taxon>
        <taxon>Cyanobacteriota</taxon>
        <taxon>Cyanophyceae</taxon>
        <taxon>Coleofasciculales</taxon>
        <taxon>Coleofasciculaceae</taxon>
        <taxon>Moorena</taxon>
    </lineage>
</organism>
<dbReference type="GO" id="GO:0000271">
    <property type="term" value="P:polysaccharide biosynthetic process"/>
    <property type="evidence" value="ECO:0007669"/>
    <property type="project" value="TreeGrafter"/>
</dbReference>
<dbReference type="Pfam" id="PF01041">
    <property type="entry name" value="DegT_DnrJ_EryC1"/>
    <property type="match status" value="1"/>
</dbReference>
<comment type="similarity">
    <text evidence="2 5">Belongs to the DegT/DnrJ/EryC1 family.</text>
</comment>
<dbReference type="PIRSF" id="PIRSF000390">
    <property type="entry name" value="PLP_StrS"/>
    <property type="match status" value="1"/>
</dbReference>
<evidence type="ECO:0000256" key="3">
    <source>
        <dbReference type="PIRSR" id="PIRSR000390-1"/>
    </source>
</evidence>
<keyword evidence="6" id="KW-0808">Transferase</keyword>
<dbReference type="GO" id="GO:0008483">
    <property type="term" value="F:transaminase activity"/>
    <property type="evidence" value="ECO:0007669"/>
    <property type="project" value="UniProtKB-KW"/>
</dbReference>
<dbReference type="Gene3D" id="3.40.640.10">
    <property type="entry name" value="Type I PLP-dependent aspartate aminotransferase-like (Major domain)"/>
    <property type="match status" value="1"/>
</dbReference>
<gene>
    <name evidence="6" type="ORF">BJP36_32095</name>
</gene>
<dbReference type="PANTHER" id="PTHR30244">
    <property type="entry name" value="TRANSAMINASE"/>
    <property type="match status" value="1"/>
</dbReference>